<dbReference type="Proteomes" id="UP000798662">
    <property type="component" value="Chromosome 2"/>
</dbReference>
<name>A0ACC3C0N9_PYRYE</name>
<evidence type="ECO:0000313" key="1">
    <source>
        <dbReference type="EMBL" id="KAK1863714.1"/>
    </source>
</evidence>
<gene>
    <name evidence="1" type="ORF">I4F81_006268</name>
</gene>
<proteinExistence type="predicted"/>
<protein>
    <submittedName>
        <fullName evidence="1">Uncharacterized protein</fullName>
    </submittedName>
</protein>
<evidence type="ECO:0000313" key="2">
    <source>
        <dbReference type="Proteomes" id="UP000798662"/>
    </source>
</evidence>
<reference evidence="1" key="1">
    <citation type="submission" date="2019-11" db="EMBL/GenBank/DDBJ databases">
        <title>Nori genome reveals adaptations in red seaweeds to the harsh intertidal environment.</title>
        <authorList>
            <person name="Wang D."/>
            <person name="Mao Y."/>
        </authorList>
    </citation>
    <scope>NUCLEOTIDE SEQUENCE</scope>
    <source>
        <tissue evidence="1">Gametophyte</tissue>
    </source>
</reference>
<dbReference type="EMBL" id="CM020619">
    <property type="protein sequence ID" value="KAK1863714.1"/>
    <property type="molecule type" value="Genomic_DNA"/>
</dbReference>
<accession>A0ACC3C0N9</accession>
<comment type="caution">
    <text evidence="1">The sequence shown here is derived from an EMBL/GenBank/DDBJ whole genome shotgun (WGS) entry which is preliminary data.</text>
</comment>
<keyword evidence="2" id="KW-1185">Reference proteome</keyword>
<organism evidence="1 2">
    <name type="scientific">Pyropia yezoensis</name>
    <name type="common">Susabi-nori</name>
    <name type="synonym">Porphyra yezoensis</name>
    <dbReference type="NCBI Taxonomy" id="2788"/>
    <lineage>
        <taxon>Eukaryota</taxon>
        <taxon>Rhodophyta</taxon>
        <taxon>Bangiophyceae</taxon>
        <taxon>Bangiales</taxon>
        <taxon>Bangiaceae</taxon>
        <taxon>Pyropia</taxon>
    </lineage>
</organism>
<sequence length="443" mass="47106">MATMGFCLAGMQAAHHRTTTTATLTLSASRRPSLPYLAASSRLSLPLSSRCRPHPLSAMASVAAPVTGSTSTPFVAPCREAVAEASVGGCRPQPCRRRARPTCSVAEVPSSVDVTYVVDGLVFRAARLDERNVDWAEWARLGGVLEAALGAKTDDDRAALRERVHRYYLPLFFWMRGMVTAAGAKWDGTGEAPPPVVMGISCPQGGGKSTMVRLFEILFAKCGLPCMQASLDDFYLTRAEQLALAAEHPGNALLAERGLPGTHDVGLLASTLDSLRAGAVTPIPRYDKTAYAGRGDRADPATWPLSPPGLRVILLEGWALGFSAASVSGMPLVHPDMGAVDAYTATHLAAVNAQVDALVCISAADVHYVYGWREQAEAETRARGAGGLTPEQIRAFVDGFMPCYEQYGENLRQQVSAGSWAGKPALGVTIDVNRKPMACLPIQ</sequence>